<evidence type="ECO:0000313" key="3">
    <source>
        <dbReference type="EMBL" id="MCP2729332.1"/>
    </source>
</evidence>
<feature type="compositionally biased region" description="Polar residues" evidence="1">
    <location>
        <begin position="1221"/>
        <end position="1238"/>
    </location>
</feature>
<sequence>MKPIKHNNIAFKLKLLGAIAGNFSLILYPGVAHAESSIDVQISSPLQSYSGINSTSESESLSRSGINSTSNSESPLKWTENIAESKLSPLESTSVISQGIDSLTSENSDGQSKQETPTTESQIKILSPTINSVLDVPATSIILQYPEGTEIELKVNGKIVDSSLIGRTETDSKTNLITQTWYGVSLQEGDNTITASIAGSATPIASVQAQVRGAIAKLTLETKEARIPADGRSTATVIGQLLDENGNLSNRDGIITLAATSGEFEGTDYDSDQPGFQVEAKKGEFTAILRSPLQAETATIRATTPELEAFTQLQFETALRPSLMTGVLNFRIGARGTDYFSSFKDFLPADQNNDTKLNVNGAVFATGAIGEWLFTGAYNSERPLNLDCNCDNRLFRSYQASEQNYPIYGDSSKTEVTTPSTDQVYARLERSSHVTNASPDYVMWGDYNTNEFATRSQEFTSITRQLHGFKGNYNLGNLQLSAFYGNNVEGFQRDTVAPDGTSGYYFLSRRLLVPGSEDVFVELEELNRPGTVLQRERLTRGPDYEIDYDRGTLLFREPLLRTDVDRDGNILVRRIVTTYQFESQGENTNIYGGRFRYHLSRELNHESWIGGTYLREDKGGRDFELYGADALISLGGKGNLIAEYAHSSNNSTELGVVSGSAYRVELQGQITPGLNGRAYYRSADTGFANNATVSFVPGQTRYGAQLQARIADRTNLRVQYDREDNNGIAPEVSTNFVDLFDPRLDPIPGTKLDNSLTTISAGIEQRIGKATLGLDWIYRDREDRISGLNGTSSQLRSRFSIPITNNLTFRAQNELTLSSEVDSVYSDRTLLGLDWQVHPGITVGLAQQWFTRGQYAGQSITSLDVKGDYNLTRNTTLTSRFSILGGANGMTGEGAVGLKHIWTISPGLKLDLAYEHVFGDFFGNTAAGKQFPQPYAYGQSASALGFGDGDSYSIGLSYSNDPNFKASARFEHRSSSQGSNTVISGSALGKISPALTALVSYNQANSANQTLNDLGDTINLRVGLAYRDPNDDKFNALLRYEYRKNPATIPNTILLGSGTGSESQLFAAEAIYAPSWRWEFYGKYALRHSTTYLANDLVGKSTVSLAQLRATYRLGYKWDLVGEARWISQPSADYSETAFLIETGYYLTPNLRLAAGYSFGRIEDNDFSGSRSAGGFYAGLTVKLNDLLGAFGGFGRQKATPPQQQESSVEPVAEVKETEESGNQVNPELVPNQESTQQ</sequence>
<dbReference type="RefSeq" id="WP_254012117.1">
    <property type="nucleotide sequence ID" value="NZ_JAMZMM010000108.1"/>
</dbReference>
<dbReference type="Gene3D" id="2.40.160.10">
    <property type="entry name" value="Porin"/>
    <property type="match status" value="1"/>
</dbReference>
<evidence type="ECO:0000256" key="1">
    <source>
        <dbReference type="SAM" id="MobiDB-lite"/>
    </source>
</evidence>
<feature type="compositionally biased region" description="Low complexity" evidence="1">
    <location>
        <begin position="53"/>
        <end position="68"/>
    </location>
</feature>
<evidence type="ECO:0000256" key="2">
    <source>
        <dbReference type="SAM" id="SignalP"/>
    </source>
</evidence>
<dbReference type="Proteomes" id="UP001204953">
    <property type="component" value="Unassembled WGS sequence"/>
</dbReference>
<feature type="region of interest" description="Disordered" evidence="1">
    <location>
        <begin position="1195"/>
        <end position="1238"/>
    </location>
</feature>
<comment type="caution">
    <text evidence="3">The sequence shown here is derived from an EMBL/GenBank/DDBJ whole genome shotgun (WGS) entry which is preliminary data.</text>
</comment>
<feature type="region of interest" description="Disordered" evidence="1">
    <location>
        <begin position="53"/>
        <end position="77"/>
    </location>
</feature>
<dbReference type="InterPro" id="IPR023614">
    <property type="entry name" value="Porin_dom_sf"/>
</dbReference>
<dbReference type="InterPro" id="IPR013783">
    <property type="entry name" value="Ig-like_fold"/>
</dbReference>
<gene>
    <name evidence="3" type="ORF">NJ959_12785</name>
</gene>
<reference evidence="3" key="1">
    <citation type="submission" date="2022-06" db="EMBL/GenBank/DDBJ databases">
        <title>New cyanobacteria of genus Symplocastrum in benthos of Lake Baikal.</title>
        <authorList>
            <person name="Sorokovikova E."/>
            <person name="Tikhonova I."/>
            <person name="Krasnopeev A."/>
            <person name="Evseev P."/>
            <person name="Gladkikh A."/>
            <person name="Belykh O."/>
        </authorList>
    </citation>
    <scope>NUCLEOTIDE SEQUENCE</scope>
    <source>
        <strain evidence="3">BBK-W-15</strain>
    </source>
</reference>
<keyword evidence="4" id="KW-1185">Reference proteome</keyword>
<dbReference type="AlphaFoldDB" id="A0AAE3KSC6"/>
<feature type="signal peptide" evidence="2">
    <location>
        <begin position="1"/>
        <end position="34"/>
    </location>
</feature>
<feature type="region of interest" description="Disordered" evidence="1">
    <location>
        <begin position="102"/>
        <end position="122"/>
    </location>
</feature>
<accession>A0AAE3KSC6</accession>
<dbReference type="Gene3D" id="2.60.40.10">
    <property type="entry name" value="Immunoglobulins"/>
    <property type="match status" value="1"/>
</dbReference>
<protein>
    <submittedName>
        <fullName evidence="3">Ig-like domain-containing protein</fullName>
    </submittedName>
</protein>
<dbReference type="EMBL" id="JAMZMM010000108">
    <property type="protein sequence ID" value="MCP2729332.1"/>
    <property type="molecule type" value="Genomic_DNA"/>
</dbReference>
<organism evidence="3 4">
    <name type="scientific">Limnofasciculus baicalensis BBK-W-15</name>
    <dbReference type="NCBI Taxonomy" id="2699891"/>
    <lineage>
        <taxon>Bacteria</taxon>
        <taxon>Bacillati</taxon>
        <taxon>Cyanobacteriota</taxon>
        <taxon>Cyanophyceae</taxon>
        <taxon>Coleofasciculales</taxon>
        <taxon>Coleofasciculaceae</taxon>
        <taxon>Limnofasciculus</taxon>
        <taxon>Limnofasciculus baicalensis</taxon>
    </lineage>
</organism>
<dbReference type="SUPFAM" id="SSF56935">
    <property type="entry name" value="Porins"/>
    <property type="match status" value="3"/>
</dbReference>
<evidence type="ECO:0000313" key="4">
    <source>
        <dbReference type="Proteomes" id="UP001204953"/>
    </source>
</evidence>
<proteinExistence type="predicted"/>
<name>A0AAE3KSC6_9CYAN</name>
<feature type="chain" id="PRO_5042138924" evidence="2">
    <location>
        <begin position="35"/>
        <end position="1238"/>
    </location>
</feature>
<keyword evidence="2" id="KW-0732">Signal</keyword>